<evidence type="ECO:0000259" key="4">
    <source>
        <dbReference type="PROSITE" id="PS51462"/>
    </source>
</evidence>
<dbReference type="GO" id="GO:0016787">
    <property type="term" value="F:hydrolase activity"/>
    <property type="evidence" value="ECO:0007669"/>
    <property type="project" value="UniProtKB-KW"/>
</dbReference>
<dbReference type="InterPro" id="IPR020084">
    <property type="entry name" value="NUDIX_hydrolase_CS"/>
</dbReference>
<comment type="caution">
    <text evidence="5">The sequence shown here is derived from an EMBL/GenBank/DDBJ whole genome shotgun (WGS) entry which is preliminary data.</text>
</comment>
<evidence type="ECO:0000313" key="5">
    <source>
        <dbReference type="EMBL" id="HIQ91580.1"/>
    </source>
</evidence>
<dbReference type="Proteomes" id="UP000886786">
    <property type="component" value="Unassembled WGS sequence"/>
</dbReference>
<reference evidence="5" key="1">
    <citation type="submission" date="2020-10" db="EMBL/GenBank/DDBJ databases">
        <authorList>
            <person name="Gilroy R."/>
        </authorList>
    </citation>
    <scope>NUCLEOTIDE SEQUENCE</scope>
    <source>
        <strain evidence="5">CHK147-3167</strain>
    </source>
</reference>
<dbReference type="InterPro" id="IPR000086">
    <property type="entry name" value="NUDIX_hydrolase_dom"/>
</dbReference>
<protein>
    <submittedName>
        <fullName evidence="5">NUDIX domain-containing protein</fullName>
    </submittedName>
</protein>
<dbReference type="Pfam" id="PF00293">
    <property type="entry name" value="NUDIX"/>
    <property type="match status" value="1"/>
</dbReference>
<sequence>MNIRVRGIVVENNQLLLIKRVRMENNKENIYYVFPGGGLEAGETLEEGVKREVLEELGIDVEVQDMRYLENFKHTDTYFFNCKWISGNLGTGKGPEFTSKEYENRGLYIPMAVPISELSELNVVPLEVRDLVINDYKNKEKGDSGCIKSR</sequence>
<dbReference type="Gene3D" id="3.90.79.10">
    <property type="entry name" value="Nucleoside Triphosphate Pyrophosphohydrolase"/>
    <property type="match status" value="1"/>
</dbReference>
<dbReference type="PANTHER" id="PTHR43046:SF14">
    <property type="entry name" value="MUTT_NUDIX FAMILY PROTEIN"/>
    <property type="match status" value="1"/>
</dbReference>
<dbReference type="PROSITE" id="PS00893">
    <property type="entry name" value="NUDIX_BOX"/>
    <property type="match status" value="1"/>
</dbReference>
<dbReference type="InterPro" id="IPR020476">
    <property type="entry name" value="Nudix_hydrolase"/>
</dbReference>
<dbReference type="PROSITE" id="PS51462">
    <property type="entry name" value="NUDIX"/>
    <property type="match status" value="1"/>
</dbReference>
<gene>
    <name evidence="5" type="ORF">IAB27_08230</name>
</gene>
<dbReference type="InterPro" id="IPR015797">
    <property type="entry name" value="NUDIX_hydrolase-like_dom_sf"/>
</dbReference>
<proteinExistence type="inferred from homology"/>
<dbReference type="PRINTS" id="PR00502">
    <property type="entry name" value="NUDIXFAMILY"/>
</dbReference>
<dbReference type="PANTHER" id="PTHR43046">
    <property type="entry name" value="GDP-MANNOSE MANNOSYL HYDROLASE"/>
    <property type="match status" value="1"/>
</dbReference>
<feature type="domain" description="Nudix hydrolase" evidence="4">
    <location>
        <begin position="1"/>
        <end position="148"/>
    </location>
</feature>
<evidence type="ECO:0000256" key="3">
    <source>
        <dbReference type="RuleBase" id="RU003476"/>
    </source>
</evidence>
<accession>A0A9D0ZSP0</accession>
<organism evidence="5 6">
    <name type="scientific">Candidatus Coprosoma intestinipullorum</name>
    <dbReference type="NCBI Taxonomy" id="2840752"/>
    <lineage>
        <taxon>Bacteria</taxon>
        <taxon>Bacillati</taxon>
        <taxon>Bacillota</taxon>
        <taxon>Bacillota incertae sedis</taxon>
        <taxon>Candidatus Coprosoma</taxon>
    </lineage>
</organism>
<evidence type="ECO:0000256" key="1">
    <source>
        <dbReference type="ARBA" id="ARBA00001946"/>
    </source>
</evidence>
<dbReference type="EMBL" id="DVFV01000141">
    <property type="protein sequence ID" value="HIQ91580.1"/>
    <property type="molecule type" value="Genomic_DNA"/>
</dbReference>
<evidence type="ECO:0000313" key="6">
    <source>
        <dbReference type="Proteomes" id="UP000886786"/>
    </source>
</evidence>
<name>A0A9D0ZSP0_9FIRM</name>
<dbReference type="SUPFAM" id="SSF55811">
    <property type="entry name" value="Nudix"/>
    <property type="match status" value="1"/>
</dbReference>
<dbReference type="AlphaFoldDB" id="A0A9D0ZSP0"/>
<dbReference type="CDD" id="cd04669">
    <property type="entry name" value="NUDIX_Hydrolase"/>
    <property type="match status" value="1"/>
</dbReference>
<reference evidence="5" key="2">
    <citation type="journal article" date="2021" name="PeerJ">
        <title>Extensive microbial diversity within the chicken gut microbiome revealed by metagenomics and culture.</title>
        <authorList>
            <person name="Gilroy R."/>
            <person name="Ravi A."/>
            <person name="Getino M."/>
            <person name="Pursley I."/>
            <person name="Horton D.L."/>
            <person name="Alikhan N.F."/>
            <person name="Baker D."/>
            <person name="Gharbi K."/>
            <person name="Hall N."/>
            <person name="Watson M."/>
            <person name="Adriaenssens E.M."/>
            <person name="Foster-Nyarko E."/>
            <person name="Jarju S."/>
            <person name="Secka A."/>
            <person name="Antonio M."/>
            <person name="Oren A."/>
            <person name="Chaudhuri R.R."/>
            <person name="La Ragione R."/>
            <person name="Hildebrand F."/>
            <person name="Pallen M.J."/>
        </authorList>
    </citation>
    <scope>NUCLEOTIDE SEQUENCE</scope>
    <source>
        <strain evidence="5">CHK147-3167</strain>
    </source>
</reference>
<evidence type="ECO:0000256" key="2">
    <source>
        <dbReference type="ARBA" id="ARBA00022801"/>
    </source>
</evidence>
<comment type="similarity">
    <text evidence="3">Belongs to the Nudix hydrolase family.</text>
</comment>
<keyword evidence="2 3" id="KW-0378">Hydrolase</keyword>
<comment type="cofactor">
    <cofactor evidence="1">
        <name>Mg(2+)</name>
        <dbReference type="ChEBI" id="CHEBI:18420"/>
    </cofactor>
</comment>